<feature type="transmembrane region" description="Helical" evidence="1">
    <location>
        <begin position="45"/>
        <end position="69"/>
    </location>
</feature>
<proteinExistence type="predicted"/>
<feature type="transmembrane region" description="Helical" evidence="1">
    <location>
        <begin position="126"/>
        <end position="145"/>
    </location>
</feature>
<keyword evidence="3" id="KW-1185">Reference proteome</keyword>
<evidence type="ECO:0000313" key="3">
    <source>
        <dbReference type="Proteomes" id="UP000198420"/>
    </source>
</evidence>
<evidence type="ECO:0000313" key="2">
    <source>
        <dbReference type="EMBL" id="SNR27655.1"/>
    </source>
</evidence>
<reference evidence="3" key="1">
    <citation type="submission" date="2017-06" db="EMBL/GenBank/DDBJ databases">
        <authorList>
            <person name="Varghese N."/>
            <person name="Submissions S."/>
        </authorList>
    </citation>
    <scope>NUCLEOTIDE SEQUENCE [LARGE SCALE GENOMIC DNA]</scope>
    <source>
        <strain evidence="3">DSM 44485</strain>
    </source>
</reference>
<feature type="transmembrane region" description="Helical" evidence="1">
    <location>
        <begin position="157"/>
        <end position="179"/>
    </location>
</feature>
<gene>
    <name evidence="2" type="ORF">SAMN06265355_101699</name>
</gene>
<keyword evidence="1" id="KW-0472">Membrane</keyword>
<keyword evidence="1" id="KW-0812">Transmembrane</keyword>
<feature type="transmembrane region" description="Helical" evidence="1">
    <location>
        <begin position="225"/>
        <end position="245"/>
    </location>
</feature>
<protein>
    <submittedName>
        <fullName evidence="2">Uncharacterized protein</fullName>
    </submittedName>
</protein>
<evidence type="ECO:0000256" key="1">
    <source>
        <dbReference type="SAM" id="Phobius"/>
    </source>
</evidence>
<dbReference type="EMBL" id="FZNP01000001">
    <property type="protein sequence ID" value="SNR27655.1"/>
    <property type="molecule type" value="Genomic_DNA"/>
</dbReference>
<keyword evidence="1" id="KW-1133">Transmembrane helix</keyword>
<feature type="transmembrane region" description="Helical" evidence="1">
    <location>
        <begin position="89"/>
        <end position="114"/>
    </location>
</feature>
<dbReference type="RefSeq" id="WP_179278657.1">
    <property type="nucleotide sequence ID" value="NZ_FZNP01000001.1"/>
</dbReference>
<name>A0A238UZN7_9ACTN</name>
<sequence>MSDLGRVLRLDARRTALLVAVPVLTVLGTAAACLALSPVAYWDNSVVALVNAVRLLGPAAAGLAAWTAVRERPLDYLRDLTARSPATGVLFDLLLLSSAALVSYVVVTAVVAAVTLVHAHAGQADLLGVVSGAGALVLHVVVGYLTGRVAPHRATAAVVLAATSLWAALRVPGMSWWSLLPPAALPRIQLFTTLRPEVFAVQLLWAAGLTTALILGYVMWATRRLLLVLPLAVALAATVSATLGLHRTGGTVAPAQTEPVCRRWPLTVCVHPALRKALPPLMEVATPLAARLNGTPGAFTMVEQRPAWTPVTVADGVAAVHLDEDLSPGYASRAVRQISEALKDARSCASGDGYSAVVDAWLLGDEPPAMAGTGAGHRFASWTEQRRRDWLRLHFAEYRACALGPRDFRTPRTTKTRATETRLHDVLDTRPA</sequence>
<accession>A0A238UZN7</accession>
<feature type="transmembrane region" description="Helical" evidence="1">
    <location>
        <begin position="199"/>
        <end position="218"/>
    </location>
</feature>
<dbReference type="Proteomes" id="UP000198420">
    <property type="component" value="Unassembled WGS sequence"/>
</dbReference>
<organism evidence="2 3">
    <name type="scientific">Actinomadura mexicana</name>
    <dbReference type="NCBI Taxonomy" id="134959"/>
    <lineage>
        <taxon>Bacteria</taxon>
        <taxon>Bacillati</taxon>
        <taxon>Actinomycetota</taxon>
        <taxon>Actinomycetes</taxon>
        <taxon>Streptosporangiales</taxon>
        <taxon>Thermomonosporaceae</taxon>
        <taxon>Actinomadura</taxon>
    </lineage>
</organism>
<dbReference type="AlphaFoldDB" id="A0A238UZN7"/>
<dbReference type="PROSITE" id="PS51257">
    <property type="entry name" value="PROKAR_LIPOPROTEIN"/>
    <property type="match status" value="1"/>
</dbReference>